<keyword evidence="1" id="KW-0472">Membrane</keyword>
<feature type="transmembrane region" description="Helical" evidence="1">
    <location>
        <begin position="273"/>
        <end position="292"/>
    </location>
</feature>
<dbReference type="GO" id="GO:0016020">
    <property type="term" value="C:membrane"/>
    <property type="evidence" value="ECO:0007669"/>
    <property type="project" value="InterPro"/>
</dbReference>
<dbReference type="SUPFAM" id="SSF103481">
    <property type="entry name" value="Multidrug resistance efflux transporter EmrE"/>
    <property type="match status" value="1"/>
</dbReference>
<feature type="transmembrane region" description="Helical" evidence="1">
    <location>
        <begin position="179"/>
        <end position="199"/>
    </location>
</feature>
<evidence type="ECO:0000256" key="1">
    <source>
        <dbReference type="SAM" id="Phobius"/>
    </source>
</evidence>
<feature type="transmembrane region" description="Helical" evidence="1">
    <location>
        <begin position="238"/>
        <end position="261"/>
    </location>
</feature>
<dbReference type="Gene3D" id="1.10.3730.20">
    <property type="match status" value="1"/>
</dbReference>
<gene>
    <name evidence="3" type="ORF">A2886_03500</name>
</gene>
<dbReference type="STRING" id="1802617.A2886_03500"/>
<evidence type="ECO:0000259" key="2">
    <source>
        <dbReference type="Pfam" id="PF00892"/>
    </source>
</evidence>
<feature type="transmembrane region" description="Helical" evidence="1">
    <location>
        <begin position="64"/>
        <end position="81"/>
    </location>
</feature>
<dbReference type="InterPro" id="IPR000620">
    <property type="entry name" value="EamA_dom"/>
</dbReference>
<reference evidence="3 4" key="1">
    <citation type="journal article" date="2016" name="Nat. Commun.">
        <title>Thousands of microbial genomes shed light on interconnected biogeochemical processes in an aquifer system.</title>
        <authorList>
            <person name="Anantharaman K."/>
            <person name="Brown C.T."/>
            <person name="Hug L.A."/>
            <person name="Sharon I."/>
            <person name="Castelle C.J."/>
            <person name="Probst A.J."/>
            <person name="Thomas B.C."/>
            <person name="Singh A."/>
            <person name="Wilkins M.J."/>
            <person name="Karaoz U."/>
            <person name="Brodie E.L."/>
            <person name="Williams K.H."/>
            <person name="Hubbard S.S."/>
            <person name="Banfield J.F."/>
        </authorList>
    </citation>
    <scope>NUCLEOTIDE SEQUENCE [LARGE SCALE GENOMIC DNA]</scope>
</reference>
<dbReference type="EMBL" id="MEVA01000009">
    <property type="protein sequence ID" value="OGC47462.1"/>
    <property type="molecule type" value="Genomic_DNA"/>
</dbReference>
<feature type="transmembrane region" description="Helical" evidence="1">
    <location>
        <begin position="93"/>
        <end position="113"/>
    </location>
</feature>
<dbReference type="InterPro" id="IPR037185">
    <property type="entry name" value="EmrE-like"/>
</dbReference>
<feature type="transmembrane region" description="Helical" evidence="1">
    <location>
        <begin position="119"/>
        <end position="138"/>
    </location>
</feature>
<feature type="transmembrane region" description="Helical" evidence="1">
    <location>
        <begin position="6"/>
        <end position="25"/>
    </location>
</feature>
<proteinExistence type="predicted"/>
<dbReference type="AlphaFoldDB" id="A0A1F4URD0"/>
<sequence length="295" mass="32658">MTNYIFLSLLGAFLYSLAGISGKLATKHQVKDLGALIFWLAFSALPLVPILFILSGHIQNPLHSIFPLTLFIVVTAIATYLMWKALYTMEITVFQPLFSAQTIFVAILAYFILHERFSINIYTSLLLAVIGGVLISYSEGTKFKAFFNKGSALMLAVIILFAVSDILVKLNLITGLDPWNFKAWSIVGLFIVFSPVYVASRKQLTASVKQVLPLAANNLFAISAQVAVYNAFKQNVTISQALAMFGGVFTLVIVTAISRFYPKWLEQHSLKVYLVRFVGCVLMLLASVLIVVQNK</sequence>
<feature type="domain" description="EamA" evidence="2">
    <location>
        <begin position="4"/>
        <end position="136"/>
    </location>
</feature>
<keyword evidence="1" id="KW-0812">Transmembrane</keyword>
<keyword evidence="1" id="KW-1133">Transmembrane helix</keyword>
<evidence type="ECO:0000313" key="4">
    <source>
        <dbReference type="Proteomes" id="UP000176608"/>
    </source>
</evidence>
<evidence type="ECO:0000313" key="3">
    <source>
        <dbReference type="EMBL" id="OGC47462.1"/>
    </source>
</evidence>
<organism evidence="3 4">
    <name type="scientific">candidate division WWE3 bacterium RIFCSPHIGHO2_01_FULL_42_13</name>
    <dbReference type="NCBI Taxonomy" id="1802617"/>
    <lineage>
        <taxon>Bacteria</taxon>
        <taxon>Katanobacteria</taxon>
    </lineage>
</organism>
<dbReference type="Pfam" id="PF00892">
    <property type="entry name" value="EamA"/>
    <property type="match status" value="1"/>
</dbReference>
<dbReference type="Proteomes" id="UP000176608">
    <property type="component" value="Unassembled WGS sequence"/>
</dbReference>
<name>A0A1F4URD0_UNCKA</name>
<feature type="transmembrane region" description="Helical" evidence="1">
    <location>
        <begin position="150"/>
        <end position="173"/>
    </location>
</feature>
<protein>
    <recommendedName>
        <fullName evidence="2">EamA domain-containing protein</fullName>
    </recommendedName>
</protein>
<accession>A0A1F4URD0</accession>
<comment type="caution">
    <text evidence="3">The sequence shown here is derived from an EMBL/GenBank/DDBJ whole genome shotgun (WGS) entry which is preliminary data.</text>
</comment>
<feature type="transmembrane region" description="Helical" evidence="1">
    <location>
        <begin position="37"/>
        <end position="58"/>
    </location>
</feature>